<organism evidence="1 2">
    <name type="scientific">Bondarzewia mesenterica</name>
    <dbReference type="NCBI Taxonomy" id="1095465"/>
    <lineage>
        <taxon>Eukaryota</taxon>
        <taxon>Fungi</taxon>
        <taxon>Dikarya</taxon>
        <taxon>Basidiomycota</taxon>
        <taxon>Agaricomycotina</taxon>
        <taxon>Agaricomycetes</taxon>
        <taxon>Russulales</taxon>
        <taxon>Bondarzewiaceae</taxon>
        <taxon>Bondarzewia</taxon>
    </lineage>
</organism>
<evidence type="ECO:0000313" key="2">
    <source>
        <dbReference type="Proteomes" id="UP000310158"/>
    </source>
</evidence>
<keyword evidence="2" id="KW-1185">Reference proteome</keyword>
<dbReference type="AlphaFoldDB" id="A0A4V3XFY1"/>
<sequence>MATFIPLDTQPPPDVSIALPPWTLTAQLYLFISRTTSVSPTSTQSSANPNNTPEILQGLAPGSYHPFESIHPSALNLVDGKPQWQGGMSKIILVRYSDSPVGPYDEFILIPGAFKNPRTGRSTDRISTIYVSVPQSVWNGRRNWMSTTINFGGESHGLASGRAFIFRAEFAIWDGCRFILTDRNLHPTMYLHSQARNFIADWTQHDTDIPKHLAHFEWIPSADGSSTTVRVSHPPNTSAPLSPSSPFFSATITQSTYIPSFPINTSPALFSSFTALVQPPLLPTRYPTDSPLKLAADDNPWLQIVPVYRGWARPAYIADVHADGIGFPESSPWSVGARFEGTIEFPAASEMRDARVKED</sequence>
<comment type="caution">
    <text evidence="1">The sequence shown here is derived from an EMBL/GenBank/DDBJ whole genome shotgun (WGS) entry which is preliminary data.</text>
</comment>
<proteinExistence type="predicted"/>
<accession>A0A4V3XFY1</accession>
<dbReference type="EMBL" id="SGPL01000054">
    <property type="protein sequence ID" value="THH19143.1"/>
    <property type="molecule type" value="Genomic_DNA"/>
</dbReference>
<reference evidence="1 2" key="1">
    <citation type="submission" date="2019-02" db="EMBL/GenBank/DDBJ databases">
        <title>Genome sequencing of the rare red list fungi Bondarzewia mesenterica.</title>
        <authorList>
            <person name="Buettner E."/>
            <person name="Kellner H."/>
        </authorList>
    </citation>
    <scope>NUCLEOTIDE SEQUENCE [LARGE SCALE GENOMIC DNA]</scope>
    <source>
        <strain evidence="1 2">DSM 108281</strain>
    </source>
</reference>
<dbReference type="PANTHER" id="PTHR40518:SF1">
    <property type="entry name" value="ACETOACETATE DECARBOXYLASE"/>
    <property type="match status" value="1"/>
</dbReference>
<protein>
    <submittedName>
        <fullName evidence="1">Uncharacterized protein</fullName>
    </submittedName>
</protein>
<name>A0A4V3XFY1_9AGAM</name>
<dbReference type="Proteomes" id="UP000310158">
    <property type="component" value="Unassembled WGS sequence"/>
</dbReference>
<dbReference type="OrthoDB" id="9970474at2759"/>
<dbReference type="PANTHER" id="PTHR40518">
    <property type="entry name" value="ACETOACETATE DECARBOXYLASE"/>
    <property type="match status" value="1"/>
</dbReference>
<gene>
    <name evidence="1" type="ORF">EW146_g1973</name>
</gene>
<evidence type="ECO:0000313" key="1">
    <source>
        <dbReference type="EMBL" id="THH19143.1"/>
    </source>
</evidence>